<dbReference type="SUPFAM" id="SSF82171">
    <property type="entry name" value="DPP6 N-terminal domain-like"/>
    <property type="match status" value="1"/>
</dbReference>
<dbReference type="InterPro" id="IPR029058">
    <property type="entry name" value="AB_hydrolase_fold"/>
</dbReference>
<name>A0A1E8FDD1_9ALTE</name>
<dbReference type="Pfam" id="PF00930">
    <property type="entry name" value="DPPIV_N"/>
    <property type="match status" value="1"/>
</dbReference>
<organism evidence="3 4">
    <name type="scientific">Alteromonas lipolytica</name>
    <dbReference type="NCBI Taxonomy" id="1856405"/>
    <lineage>
        <taxon>Bacteria</taxon>
        <taxon>Pseudomonadati</taxon>
        <taxon>Pseudomonadota</taxon>
        <taxon>Gammaproteobacteria</taxon>
        <taxon>Alteromonadales</taxon>
        <taxon>Alteromonadaceae</taxon>
        <taxon>Alteromonas/Salinimonas group</taxon>
        <taxon>Alteromonas</taxon>
    </lineage>
</organism>
<dbReference type="OrthoDB" id="9812921at2"/>
<dbReference type="Gene3D" id="3.40.50.1820">
    <property type="entry name" value="alpha/beta hydrolase"/>
    <property type="match status" value="1"/>
</dbReference>
<accession>A0A1E8FDD1</accession>
<dbReference type="GO" id="GO:0008239">
    <property type="term" value="F:dipeptidyl-peptidase activity"/>
    <property type="evidence" value="ECO:0007669"/>
    <property type="project" value="TreeGrafter"/>
</dbReference>
<reference evidence="3 4" key="1">
    <citation type="submission" date="2016-09" db="EMBL/GenBank/DDBJ databases">
        <title>Alteromonas lipolytica, a new species isolated from sea water.</title>
        <authorList>
            <person name="Wu Y.-H."/>
            <person name="Cheng H."/>
            <person name="Xu X.-W."/>
        </authorList>
    </citation>
    <scope>NUCLEOTIDE SEQUENCE [LARGE SCALE GENOMIC DNA]</scope>
    <source>
        <strain evidence="3 4">JW12</strain>
    </source>
</reference>
<protein>
    <submittedName>
        <fullName evidence="3">Peptidase S9</fullName>
    </submittedName>
</protein>
<evidence type="ECO:0000259" key="1">
    <source>
        <dbReference type="Pfam" id="PF00326"/>
    </source>
</evidence>
<evidence type="ECO:0000313" key="4">
    <source>
        <dbReference type="Proteomes" id="UP000176037"/>
    </source>
</evidence>
<dbReference type="EMBL" id="MJIC01000015">
    <property type="protein sequence ID" value="OFI33483.1"/>
    <property type="molecule type" value="Genomic_DNA"/>
</dbReference>
<evidence type="ECO:0000313" key="3">
    <source>
        <dbReference type="EMBL" id="OFI33483.1"/>
    </source>
</evidence>
<dbReference type="InterPro" id="IPR050278">
    <property type="entry name" value="Serine_Prot_S9B/DPPIV"/>
</dbReference>
<dbReference type="STRING" id="1856405.BFC17_04275"/>
<comment type="caution">
    <text evidence="3">The sequence shown here is derived from an EMBL/GenBank/DDBJ whole genome shotgun (WGS) entry which is preliminary data.</text>
</comment>
<dbReference type="AlphaFoldDB" id="A0A1E8FDD1"/>
<dbReference type="PANTHER" id="PTHR11731:SF193">
    <property type="entry name" value="DIPEPTIDYL PEPTIDASE 9"/>
    <property type="match status" value="1"/>
</dbReference>
<feature type="domain" description="Peptidase S9 prolyl oligopeptidase catalytic" evidence="1">
    <location>
        <begin position="536"/>
        <end position="732"/>
    </location>
</feature>
<dbReference type="SUPFAM" id="SSF53474">
    <property type="entry name" value="alpha/beta-Hydrolases"/>
    <property type="match status" value="1"/>
</dbReference>
<dbReference type="Gene3D" id="2.140.10.30">
    <property type="entry name" value="Dipeptidylpeptidase IV, N-terminal domain"/>
    <property type="match status" value="1"/>
</dbReference>
<evidence type="ECO:0000259" key="2">
    <source>
        <dbReference type="Pfam" id="PF00930"/>
    </source>
</evidence>
<dbReference type="InterPro" id="IPR001375">
    <property type="entry name" value="Peptidase_S9_cat"/>
</dbReference>
<dbReference type="GO" id="GO:0006508">
    <property type="term" value="P:proteolysis"/>
    <property type="evidence" value="ECO:0007669"/>
    <property type="project" value="InterPro"/>
</dbReference>
<dbReference type="Proteomes" id="UP000176037">
    <property type="component" value="Unassembled WGS sequence"/>
</dbReference>
<feature type="domain" description="Dipeptidylpeptidase IV N-terminal" evidence="2">
    <location>
        <begin position="124"/>
        <end position="445"/>
    </location>
</feature>
<dbReference type="InterPro" id="IPR002469">
    <property type="entry name" value="Peptidase_S9B_N"/>
</dbReference>
<sequence length="734" mass="83624">MKKALLLGALMLTNTVAAEKLTIERIYESPSLDGSSPRNLQVAPDGKRVTFLQGKQSDYERLDLWEYNIASGTSRLLFDSDELSTGEEALSDEEKARRERMRLSGSGIVSYQWSADGTALLFPMGGDVFYHQLGKPGARQLLDTDAFETDIKLSPKGNYISFIRDQNLYIKHIESGKETAITTEGAGNIKYGMAEFVAQEEMNRMTGYWWSPDESYIAFTEVDESPVEVITRSEIYADDIKMIEQKYPKAGTPNVTIKLAVQHINSGKRQWIDIGEEQDIYIARGKWMPDSEHFTYQWQTRDQQQLELRSFDVTSQKQHLVLKEQSSTWVNLHDDFTFLDDGEHFIWASERDGFKHLYLFTNEGKLVRQLTKGDWVVDELEAVNSETGQIYFTGRMDTPLERHLYVTDLQGKTPQRLTKRDGMHGISFSHDASIYVDSSSTVNRPTQVSLHNADGKQLTWLEENALDESHPLTPYLTDWVEPEFGTITNDEGIDLYYRLYKPKKIEGKHPVIVYLYGGPHAQVVNNAWGGNRGLLMQYWASKGYVVFSIDNRGSNYRGKAFEEPIYKAMGSVEVDDQVTGVKFLHTLPYVDKERIGVHGHSYGGYMTIMSMFKAGDYFKAGVSGAPVTTWRLYDTHYTERYMGNPNTDSDAYDASSVFPYSDGLKGPLLIYHGMADDNVLFTHSTKLYKHLQDAAKPFEVMDYPGKKHSIRGKQTGIHLYHTITNFFDKHFGVE</sequence>
<dbReference type="GO" id="GO:0008236">
    <property type="term" value="F:serine-type peptidase activity"/>
    <property type="evidence" value="ECO:0007669"/>
    <property type="project" value="InterPro"/>
</dbReference>
<dbReference type="RefSeq" id="WP_070177859.1">
    <property type="nucleotide sequence ID" value="NZ_BMJR01000002.1"/>
</dbReference>
<keyword evidence="4" id="KW-1185">Reference proteome</keyword>
<dbReference type="Pfam" id="PF00326">
    <property type="entry name" value="Peptidase_S9"/>
    <property type="match status" value="1"/>
</dbReference>
<dbReference type="PANTHER" id="PTHR11731">
    <property type="entry name" value="PROTEASE FAMILY S9B,C DIPEPTIDYL-PEPTIDASE IV-RELATED"/>
    <property type="match status" value="1"/>
</dbReference>
<proteinExistence type="predicted"/>
<gene>
    <name evidence="3" type="ORF">BFC17_04275</name>
</gene>